<gene>
    <name evidence="1" type="ORF">MYP_3839</name>
</gene>
<keyword evidence="2" id="KW-1185">Reference proteome</keyword>
<dbReference type="RefSeq" id="WP_045466758.1">
    <property type="nucleotide sequence ID" value="NZ_BBLT01000008.1"/>
</dbReference>
<reference evidence="1 2" key="1">
    <citation type="submission" date="2014-09" db="EMBL/GenBank/DDBJ databases">
        <title>Sporocytophaga myxococcoides PG-01 genome sequencing.</title>
        <authorList>
            <person name="Liu L."/>
            <person name="Gao P.J."/>
            <person name="Chen G.J."/>
            <person name="Wang L.S."/>
        </authorList>
    </citation>
    <scope>NUCLEOTIDE SEQUENCE [LARGE SCALE GENOMIC DNA]</scope>
    <source>
        <strain evidence="1 2">PG-01</strain>
    </source>
</reference>
<evidence type="ECO:0000313" key="1">
    <source>
        <dbReference type="EMBL" id="GAL86609.1"/>
    </source>
</evidence>
<organism evidence="1 2">
    <name type="scientific">Sporocytophaga myxococcoides</name>
    <dbReference type="NCBI Taxonomy" id="153721"/>
    <lineage>
        <taxon>Bacteria</taxon>
        <taxon>Pseudomonadati</taxon>
        <taxon>Bacteroidota</taxon>
        <taxon>Cytophagia</taxon>
        <taxon>Cytophagales</taxon>
        <taxon>Cytophagaceae</taxon>
        <taxon>Sporocytophaga</taxon>
    </lineage>
</organism>
<sequence>MAFEIQLYNYIPFTEEDNLDRIIASLPEPSEYLSHLWRTIGHEEDDFEEAVCRAKMILQALHIPEELNFKKIFRSYDGHTILADYKISELGSFLIIMNGNPLHETTAGFQLNLIQSLFNVEKNYI</sequence>
<accession>A0A098LJF0</accession>
<name>A0A098LJF0_9BACT</name>
<dbReference type="OrthoDB" id="1256452at2"/>
<dbReference type="Proteomes" id="UP000030185">
    <property type="component" value="Unassembled WGS sequence"/>
</dbReference>
<comment type="caution">
    <text evidence="1">The sequence shown here is derived from an EMBL/GenBank/DDBJ whole genome shotgun (WGS) entry which is preliminary data.</text>
</comment>
<dbReference type="AlphaFoldDB" id="A0A098LJF0"/>
<dbReference type="STRING" id="153721.MYP_3839"/>
<protein>
    <submittedName>
        <fullName evidence="1">Uncharacterized protein</fullName>
    </submittedName>
</protein>
<evidence type="ECO:0000313" key="2">
    <source>
        <dbReference type="Proteomes" id="UP000030185"/>
    </source>
</evidence>
<dbReference type="EMBL" id="BBLT01000008">
    <property type="protein sequence ID" value="GAL86609.1"/>
    <property type="molecule type" value="Genomic_DNA"/>
</dbReference>
<proteinExistence type="predicted"/>